<evidence type="ECO:0000313" key="4">
    <source>
        <dbReference type="Proteomes" id="UP000242875"/>
    </source>
</evidence>
<accession>A0A261XYC1</accession>
<evidence type="ECO:0000256" key="2">
    <source>
        <dbReference type="SAM" id="MobiDB-lite"/>
    </source>
</evidence>
<dbReference type="OrthoDB" id="440566at2759"/>
<feature type="compositionally biased region" description="Basic and acidic residues" evidence="2">
    <location>
        <begin position="153"/>
        <end position="174"/>
    </location>
</feature>
<evidence type="ECO:0008006" key="5">
    <source>
        <dbReference type="Google" id="ProtNLM"/>
    </source>
</evidence>
<sequence length="212" mass="24508">MAAVASAIEEKSGPLKVDREKTCPFLLRIFWKEGGHHRLDEFEANRTPTTDELQIYTWRDATLSELSSLIQQIVPTASRPNARLSFRLIFYDNNRNRHIYKDLGMVMNSKTTAESSKTLEDARFVTGDYIDVNVFTSDRPQGLGITGRARNDRFGERRDSFGDSGFGRRDRFEPRGNGWGRPHGFGNRDRDDRPPKRTFDNDRRGRFRGDQF</sequence>
<reference evidence="3 4" key="1">
    <citation type="journal article" date="2017" name="Mycologia">
        <title>Bifiguratus adelaidae, gen. et sp. nov., a new member of Mucoromycotina in endophytic and soil-dwelling habitats.</title>
        <authorList>
            <person name="Torres-Cruz T.J."/>
            <person name="Billingsley Tobias T.L."/>
            <person name="Almatruk M."/>
            <person name="Hesse C."/>
            <person name="Kuske C.R."/>
            <person name="Desiro A."/>
            <person name="Benucci G.M."/>
            <person name="Bonito G."/>
            <person name="Stajich J.E."/>
            <person name="Dunlap C."/>
            <person name="Arnold A.E."/>
            <person name="Porras-Alfaro A."/>
        </authorList>
    </citation>
    <scope>NUCLEOTIDE SEQUENCE [LARGE SCALE GENOMIC DNA]</scope>
    <source>
        <strain evidence="3 4">AZ0501</strain>
    </source>
</reference>
<dbReference type="InterPro" id="IPR042534">
    <property type="entry name" value="SAP18_sf"/>
</dbReference>
<dbReference type="InterPro" id="IPR010516">
    <property type="entry name" value="SAP18"/>
</dbReference>
<dbReference type="GO" id="GO:0005634">
    <property type="term" value="C:nucleus"/>
    <property type="evidence" value="ECO:0007669"/>
    <property type="project" value="TreeGrafter"/>
</dbReference>
<feature type="compositionally biased region" description="Basic and acidic residues" evidence="2">
    <location>
        <begin position="186"/>
        <end position="212"/>
    </location>
</feature>
<dbReference type="Gene3D" id="3.10.20.550">
    <property type="entry name" value="ASAP complex, SAP18 subunit"/>
    <property type="match status" value="1"/>
</dbReference>
<evidence type="ECO:0000313" key="3">
    <source>
        <dbReference type="EMBL" id="OZJ03363.1"/>
    </source>
</evidence>
<protein>
    <recommendedName>
        <fullName evidence="5">Histone deacetylase complex subunit SAP18</fullName>
    </recommendedName>
</protein>
<comment type="similarity">
    <text evidence="1">Belongs to the SAP18 family.</text>
</comment>
<feature type="region of interest" description="Disordered" evidence="2">
    <location>
        <begin position="153"/>
        <end position="212"/>
    </location>
</feature>
<dbReference type="Pfam" id="PF06487">
    <property type="entry name" value="SAP18"/>
    <property type="match status" value="1"/>
</dbReference>
<keyword evidence="4" id="KW-1185">Reference proteome</keyword>
<name>A0A261XYC1_9FUNG</name>
<dbReference type="EMBL" id="MVBO01000089">
    <property type="protein sequence ID" value="OZJ03363.1"/>
    <property type="molecule type" value="Genomic_DNA"/>
</dbReference>
<organism evidence="3 4">
    <name type="scientific">Bifiguratus adelaidae</name>
    <dbReference type="NCBI Taxonomy" id="1938954"/>
    <lineage>
        <taxon>Eukaryota</taxon>
        <taxon>Fungi</taxon>
        <taxon>Fungi incertae sedis</taxon>
        <taxon>Mucoromycota</taxon>
        <taxon>Mucoromycotina</taxon>
        <taxon>Endogonomycetes</taxon>
        <taxon>Endogonales</taxon>
        <taxon>Endogonales incertae sedis</taxon>
        <taxon>Bifiguratus</taxon>
    </lineage>
</organism>
<comment type="caution">
    <text evidence="3">The sequence shown here is derived from an EMBL/GenBank/DDBJ whole genome shotgun (WGS) entry which is preliminary data.</text>
</comment>
<dbReference type="AlphaFoldDB" id="A0A261XYC1"/>
<proteinExistence type="inferred from homology"/>
<dbReference type="PANTHER" id="PTHR13082">
    <property type="entry name" value="SAP18"/>
    <property type="match status" value="1"/>
</dbReference>
<gene>
    <name evidence="3" type="ORF">BZG36_02981</name>
</gene>
<evidence type="ECO:0000256" key="1">
    <source>
        <dbReference type="ARBA" id="ARBA00009143"/>
    </source>
</evidence>
<dbReference type="Proteomes" id="UP000242875">
    <property type="component" value="Unassembled WGS sequence"/>
</dbReference>
<dbReference type="PANTHER" id="PTHR13082:SF0">
    <property type="entry name" value="HISTONE DEACETYLASE COMPLEX SUBUNIT SAP18"/>
    <property type="match status" value="1"/>
</dbReference>